<feature type="compositionally biased region" description="Basic and acidic residues" evidence="1">
    <location>
        <begin position="174"/>
        <end position="187"/>
    </location>
</feature>
<evidence type="ECO:0000313" key="4">
    <source>
        <dbReference type="Proteomes" id="UP000224915"/>
    </source>
</evidence>
<dbReference type="Pfam" id="PF12802">
    <property type="entry name" value="MarR_2"/>
    <property type="match status" value="1"/>
</dbReference>
<organism evidence="3 4">
    <name type="scientific">Serinibacter salmoneus</name>
    <dbReference type="NCBI Taxonomy" id="556530"/>
    <lineage>
        <taxon>Bacteria</taxon>
        <taxon>Bacillati</taxon>
        <taxon>Actinomycetota</taxon>
        <taxon>Actinomycetes</taxon>
        <taxon>Micrococcales</taxon>
        <taxon>Beutenbergiaceae</taxon>
        <taxon>Serinibacter</taxon>
    </lineage>
</organism>
<dbReference type="PANTHER" id="PTHR33164:SF99">
    <property type="entry name" value="MARR FAMILY REGULATORY PROTEIN"/>
    <property type="match status" value="1"/>
</dbReference>
<protein>
    <submittedName>
        <fullName evidence="3">DNA-binding MarR family transcriptional regulator</fullName>
    </submittedName>
</protein>
<dbReference type="AlphaFoldDB" id="A0A2A9D4L6"/>
<dbReference type="Gene3D" id="1.10.10.10">
    <property type="entry name" value="Winged helix-like DNA-binding domain superfamily/Winged helix DNA-binding domain"/>
    <property type="match status" value="1"/>
</dbReference>
<dbReference type="InterPro" id="IPR000835">
    <property type="entry name" value="HTH_MarR-typ"/>
</dbReference>
<comment type="caution">
    <text evidence="3">The sequence shown here is derived from an EMBL/GenBank/DDBJ whole genome shotgun (WGS) entry which is preliminary data.</text>
</comment>
<dbReference type="Proteomes" id="UP000224915">
    <property type="component" value="Unassembled WGS sequence"/>
</dbReference>
<keyword evidence="4" id="KW-1185">Reference proteome</keyword>
<dbReference type="PRINTS" id="PR00598">
    <property type="entry name" value="HTHMARR"/>
</dbReference>
<name>A0A2A9D4L6_9MICO</name>
<dbReference type="PROSITE" id="PS50995">
    <property type="entry name" value="HTH_MARR_2"/>
    <property type="match status" value="1"/>
</dbReference>
<accession>A0A2A9D4L6</accession>
<sequence length="187" mass="20658">MKYDVQVECPEPRWLTAEEQQDWHAFSFASALLPAALEAQMQRDSGMTHFDYRALSGLSMAPDHRAQMTDLARYTGSSLSRLSNVVSRFEKRGWVTRRPDTHDRRATVVTLTDDGLAVVEQAAPAHVAEVRRLVVDALSPAQFRALGDISRTLLRAMGAPTPPRVPVDGDNGEGDDHNDGARSRTSC</sequence>
<feature type="region of interest" description="Disordered" evidence="1">
    <location>
        <begin position="157"/>
        <end position="187"/>
    </location>
</feature>
<gene>
    <name evidence="3" type="ORF">ATL40_2818</name>
</gene>
<dbReference type="SUPFAM" id="SSF46785">
    <property type="entry name" value="Winged helix' DNA-binding domain"/>
    <property type="match status" value="1"/>
</dbReference>
<reference evidence="3 4" key="1">
    <citation type="submission" date="2017-10" db="EMBL/GenBank/DDBJ databases">
        <title>Sequencing the genomes of 1000 actinobacteria strains.</title>
        <authorList>
            <person name="Klenk H.-P."/>
        </authorList>
    </citation>
    <scope>NUCLEOTIDE SEQUENCE [LARGE SCALE GENOMIC DNA]</scope>
    <source>
        <strain evidence="3 4">DSM 21801</strain>
    </source>
</reference>
<dbReference type="EMBL" id="PDJD01000001">
    <property type="protein sequence ID" value="PFG21195.1"/>
    <property type="molecule type" value="Genomic_DNA"/>
</dbReference>
<keyword evidence="3" id="KW-0238">DNA-binding</keyword>
<dbReference type="GO" id="GO:0003677">
    <property type="term" value="F:DNA binding"/>
    <property type="evidence" value="ECO:0007669"/>
    <property type="project" value="UniProtKB-KW"/>
</dbReference>
<evidence type="ECO:0000259" key="2">
    <source>
        <dbReference type="PROSITE" id="PS50995"/>
    </source>
</evidence>
<dbReference type="SMART" id="SM00347">
    <property type="entry name" value="HTH_MARR"/>
    <property type="match status" value="1"/>
</dbReference>
<evidence type="ECO:0000313" key="3">
    <source>
        <dbReference type="EMBL" id="PFG21195.1"/>
    </source>
</evidence>
<dbReference type="InterPro" id="IPR036390">
    <property type="entry name" value="WH_DNA-bd_sf"/>
</dbReference>
<dbReference type="PANTHER" id="PTHR33164">
    <property type="entry name" value="TRANSCRIPTIONAL REGULATOR, MARR FAMILY"/>
    <property type="match status" value="1"/>
</dbReference>
<dbReference type="InterPro" id="IPR039422">
    <property type="entry name" value="MarR/SlyA-like"/>
</dbReference>
<dbReference type="RefSeq" id="WP_245867141.1">
    <property type="nucleotide sequence ID" value="NZ_PDJD01000001.1"/>
</dbReference>
<evidence type="ECO:0000256" key="1">
    <source>
        <dbReference type="SAM" id="MobiDB-lite"/>
    </source>
</evidence>
<dbReference type="InterPro" id="IPR036388">
    <property type="entry name" value="WH-like_DNA-bd_sf"/>
</dbReference>
<feature type="domain" description="HTH marR-type" evidence="2">
    <location>
        <begin position="1"/>
        <end position="155"/>
    </location>
</feature>
<dbReference type="GO" id="GO:0003700">
    <property type="term" value="F:DNA-binding transcription factor activity"/>
    <property type="evidence" value="ECO:0007669"/>
    <property type="project" value="InterPro"/>
</dbReference>
<dbReference type="GO" id="GO:0006950">
    <property type="term" value="P:response to stress"/>
    <property type="evidence" value="ECO:0007669"/>
    <property type="project" value="TreeGrafter"/>
</dbReference>
<proteinExistence type="predicted"/>